<comment type="caution">
    <text evidence="1">The sequence shown here is derived from an EMBL/GenBank/DDBJ whole genome shotgun (WGS) entry which is preliminary data.</text>
</comment>
<protein>
    <submittedName>
        <fullName evidence="1">Uncharacterized protein</fullName>
    </submittedName>
</protein>
<reference evidence="1 2" key="1">
    <citation type="submission" date="2020-10" db="EMBL/GenBank/DDBJ databases">
        <title>Connecting structure to function with the recovery of over 1000 high-quality activated sludge metagenome-assembled genomes encoding full-length rRNA genes using long-read sequencing.</title>
        <authorList>
            <person name="Singleton C.M."/>
            <person name="Petriglieri F."/>
            <person name="Kristensen J.M."/>
            <person name="Kirkegaard R.H."/>
            <person name="Michaelsen T.Y."/>
            <person name="Andersen M.H."/>
            <person name="Karst S.M."/>
            <person name="Dueholm M.S."/>
            <person name="Nielsen P.H."/>
            <person name="Albertsen M."/>
        </authorList>
    </citation>
    <scope>NUCLEOTIDE SEQUENCE [LARGE SCALE GENOMIC DNA]</scope>
    <source>
        <strain evidence="1">Ribe_18-Q3-R11-54_BAT3C.373</strain>
    </source>
</reference>
<name>A0A9D7XGG0_9BACT</name>
<dbReference type="EMBL" id="JADKFW010000004">
    <property type="protein sequence ID" value="MBK9716817.1"/>
    <property type="molecule type" value="Genomic_DNA"/>
</dbReference>
<proteinExistence type="predicted"/>
<evidence type="ECO:0000313" key="1">
    <source>
        <dbReference type="EMBL" id="MBK9716817.1"/>
    </source>
</evidence>
<evidence type="ECO:0000313" key="2">
    <source>
        <dbReference type="Proteomes" id="UP000808349"/>
    </source>
</evidence>
<dbReference type="Proteomes" id="UP000808349">
    <property type="component" value="Unassembled WGS sequence"/>
</dbReference>
<organism evidence="1 2">
    <name type="scientific">Candidatus Defluviibacterium haderslevense</name>
    <dbReference type="NCBI Taxonomy" id="2981993"/>
    <lineage>
        <taxon>Bacteria</taxon>
        <taxon>Pseudomonadati</taxon>
        <taxon>Bacteroidota</taxon>
        <taxon>Saprospiria</taxon>
        <taxon>Saprospirales</taxon>
        <taxon>Saprospiraceae</taxon>
        <taxon>Candidatus Defluviibacterium</taxon>
    </lineage>
</organism>
<dbReference type="AlphaFoldDB" id="A0A9D7XGG0"/>
<gene>
    <name evidence="1" type="ORF">IPO85_04755</name>
</gene>
<accession>A0A9D7XGG0</accession>
<sequence length="213" mass="25001">MNYSESFVQKAINFLKYLYKNGGVDYKEFDFISNKDYTLADSIDAKEFDKIILYLLEYNYISSKPKIKIASNINTYKDVRLTKLGIKEAEKSLPKMPMIGLVIQTISTGNNEIDIKINHARQMFLEEPQTMDKMRTACETLSYVLEPLRKECETIFSKKDINAFFDIVNNFDVRHNKEYTKKLEIPEQLEWIFYSLLNTINTYAKIKSKNNDC</sequence>